<evidence type="ECO:0000313" key="9">
    <source>
        <dbReference type="EMBL" id="MDN3690081.1"/>
    </source>
</evidence>
<evidence type="ECO:0000256" key="3">
    <source>
        <dbReference type="ARBA" id="ARBA00012718"/>
    </source>
</evidence>
<proteinExistence type="inferred from homology"/>
<accession>A0ABT8CCG7</accession>
<name>A0ABT8CCG7_9BACT</name>
<dbReference type="RefSeq" id="WP_163383405.1">
    <property type="nucleotide sequence ID" value="NZ_JAUFQS010000047.1"/>
</dbReference>
<comment type="catalytic activity">
    <reaction evidence="7">
        <text>N-terminal L-glutaminyl-[protein] + H2O = N-terminal L-glutamyl-[protein] + NH4(+)</text>
        <dbReference type="Rhea" id="RHEA:50680"/>
        <dbReference type="Rhea" id="RHEA-COMP:12668"/>
        <dbReference type="Rhea" id="RHEA-COMP:12777"/>
        <dbReference type="ChEBI" id="CHEBI:15377"/>
        <dbReference type="ChEBI" id="CHEBI:28938"/>
        <dbReference type="ChEBI" id="CHEBI:64721"/>
        <dbReference type="ChEBI" id="CHEBI:64722"/>
        <dbReference type="EC" id="3.5.1.122"/>
    </reaction>
</comment>
<dbReference type="Gene3D" id="3.10.620.10">
    <property type="entry name" value="Protein N-terminal glutamine amidohydrolase, alpha beta roll"/>
    <property type="match status" value="1"/>
</dbReference>
<dbReference type="Pfam" id="PF09764">
    <property type="entry name" value="Nt_Gln_amidase"/>
    <property type="match status" value="1"/>
</dbReference>
<dbReference type="InterPro" id="IPR037132">
    <property type="entry name" value="N_Gln_amidohydro_ab_roll_sf"/>
</dbReference>
<dbReference type="PANTHER" id="PTHR13035:SF0">
    <property type="entry name" value="PROTEIN N-TERMINAL GLUTAMINE AMIDOHYDROLASE"/>
    <property type="match status" value="1"/>
</dbReference>
<reference evidence="10" key="1">
    <citation type="journal article" date="2019" name="Int. J. Syst. Evol. Microbiol.">
        <title>The Global Catalogue of Microorganisms (GCM) 10K type strain sequencing project: providing services to taxonomists for standard genome sequencing and annotation.</title>
        <authorList>
            <consortium name="The Broad Institute Genomics Platform"/>
            <consortium name="The Broad Institute Genome Sequencing Center for Infectious Disease"/>
            <person name="Wu L."/>
            <person name="Ma J."/>
        </authorList>
    </citation>
    <scope>NUCLEOTIDE SEQUENCE [LARGE SCALE GENOMIC DNA]</scope>
    <source>
        <strain evidence="10">CECT 7706</strain>
    </source>
</reference>
<protein>
    <recommendedName>
        <fullName evidence="4">Protein N-terminal glutamine amidohydrolase</fullName>
        <ecNumber evidence="3">3.5.1.122</ecNumber>
    </recommendedName>
    <alternativeName>
        <fullName evidence="6">Protein NH2-terminal glutamine deamidase</fullName>
    </alternativeName>
</protein>
<dbReference type="EMBL" id="JAUFQS010000047">
    <property type="protein sequence ID" value="MDN3690081.1"/>
    <property type="molecule type" value="Genomic_DNA"/>
</dbReference>
<gene>
    <name evidence="9" type="ORF">QWZ15_19825</name>
</gene>
<evidence type="ECO:0000256" key="5">
    <source>
        <dbReference type="ARBA" id="ARBA00022801"/>
    </source>
</evidence>
<sequence>MAERLYNYTKNYCEENIWHLCQHPDLKSLKKKVLIISNETRNCSFWHQKSMLETDPVCWDYHVVLLVFDQGMWSIYDLDSSLELPVPLDSYLNLTFGPANENSENAPYFKSFSSAFFTNAFSSDRSHMKDEAGNWIFSPPSWPKIEQEHSLGLFMKEITDFSLSSPQKIISMEELKTTFLPV</sequence>
<comment type="similarity">
    <text evidence="1">Belongs to the NTAQ1 family.</text>
</comment>
<keyword evidence="5" id="KW-0378">Hydrolase</keyword>
<keyword evidence="10" id="KW-1185">Reference proteome</keyword>
<dbReference type="PANTHER" id="PTHR13035">
    <property type="entry name" value="PROTEIN N-TERMINAL GLUTAMINE AMIDOHYDROLASE"/>
    <property type="match status" value="1"/>
</dbReference>
<evidence type="ECO:0000256" key="6">
    <source>
        <dbReference type="ARBA" id="ARBA00029677"/>
    </source>
</evidence>
<organism evidence="9 10">
    <name type="scientific">Cyclobacterium jeungdonense</name>
    <dbReference type="NCBI Taxonomy" id="708087"/>
    <lineage>
        <taxon>Bacteria</taxon>
        <taxon>Pseudomonadati</taxon>
        <taxon>Bacteroidota</taxon>
        <taxon>Cytophagia</taxon>
        <taxon>Cytophagales</taxon>
        <taxon>Cyclobacteriaceae</taxon>
        <taxon>Cyclobacterium</taxon>
    </lineage>
</organism>
<evidence type="ECO:0000256" key="7">
    <source>
        <dbReference type="ARBA" id="ARBA00048768"/>
    </source>
</evidence>
<evidence type="ECO:0000259" key="8">
    <source>
        <dbReference type="Pfam" id="PF09764"/>
    </source>
</evidence>
<comment type="subunit">
    <text evidence="2">Monomer.</text>
</comment>
<feature type="domain" description="Protein N-terminal glutamine amidohydrolase alpha beta roll" evidence="8">
    <location>
        <begin position="8"/>
        <end position="151"/>
    </location>
</feature>
<dbReference type="InterPro" id="IPR039733">
    <property type="entry name" value="NTAQ1"/>
</dbReference>
<dbReference type="InterPro" id="IPR023128">
    <property type="entry name" value="Prot_N_Gln_amidohydro_ab_roll"/>
</dbReference>
<dbReference type="Proteomes" id="UP001236663">
    <property type="component" value="Unassembled WGS sequence"/>
</dbReference>
<evidence type="ECO:0000256" key="1">
    <source>
        <dbReference type="ARBA" id="ARBA00008985"/>
    </source>
</evidence>
<comment type="caution">
    <text evidence="9">The sequence shown here is derived from an EMBL/GenBank/DDBJ whole genome shotgun (WGS) entry which is preliminary data.</text>
</comment>
<evidence type="ECO:0000256" key="4">
    <source>
        <dbReference type="ARBA" id="ARBA00021247"/>
    </source>
</evidence>
<evidence type="ECO:0000313" key="10">
    <source>
        <dbReference type="Proteomes" id="UP001236663"/>
    </source>
</evidence>
<evidence type="ECO:0000256" key="2">
    <source>
        <dbReference type="ARBA" id="ARBA00011245"/>
    </source>
</evidence>
<dbReference type="EC" id="3.5.1.122" evidence="3"/>